<evidence type="ECO:0000313" key="2">
    <source>
        <dbReference type="Proteomes" id="UP000438429"/>
    </source>
</evidence>
<dbReference type="Proteomes" id="UP000438429">
    <property type="component" value="Unassembled WGS sequence"/>
</dbReference>
<dbReference type="EMBL" id="VEVO01000001">
    <property type="protein sequence ID" value="KAF0046895.1"/>
    <property type="molecule type" value="Genomic_DNA"/>
</dbReference>
<reference evidence="1 2" key="1">
    <citation type="submission" date="2019-06" db="EMBL/GenBank/DDBJ databases">
        <title>Draft genomes of female and male turbot (Scophthalmus maximus).</title>
        <authorList>
            <person name="Xu H."/>
            <person name="Xu X.-W."/>
            <person name="Shao C."/>
            <person name="Chen S."/>
        </authorList>
    </citation>
    <scope>NUCLEOTIDE SEQUENCE [LARGE SCALE GENOMIC DNA]</scope>
    <source>
        <strain evidence="1">Ysfricsl-2016a</strain>
        <tissue evidence="1">Blood</tissue>
    </source>
</reference>
<accession>A0A6A4TNP3</accession>
<comment type="caution">
    <text evidence="1">The sequence shown here is derived from an EMBL/GenBank/DDBJ whole genome shotgun (WGS) entry which is preliminary data.</text>
</comment>
<evidence type="ECO:0000313" key="1">
    <source>
        <dbReference type="EMBL" id="KAF0046895.1"/>
    </source>
</evidence>
<proteinExistence type="predicted"/>
<gene>
    <name evidence="1" type="ORF">F2P81_000528</name>
</gene>
<dbReference type="AlphaFoldDB" id="A0A6A4TNP3"/>
<protein>
    <submittedName>
        <fullName evidence="1">Uncharacterized protein</fullName>
    </submittedName>
</protein>
<organism evidence="1 2">
    <name type="scientific">Scophthalmus maximus</name>
    <name type="common">Turbot</name>
    <name type="synonym">Psetta maxima</name>
    <dbReference type="NCBI Taxonomy" id="52904"/>
    <lineage>
        <taxon>Eukaryota</taxon>
        <taxon>Metazoa</taxon>
        <taxon>Chordata</taxon>
        <taxon>Craniata</taxon>
        <taxon>Vertebrata</taxon>
        <taxon>Euteleostomi</taxon>
        <taxon>Actinopterygii</taxon>
        <taxon>Neopterygii</taxon>
        <taxon>Teleostei</taxon>
        <taxon>Neoteleostei</taxon>
        <taxon>Acanthomorphata</taxon>
        <taxon>Carangaria</taxon>
        <taxon>Pleuronectiformes</taxon>
        <taxon>Pleuronectoidei</taxon>
        <taxon>Scophthalmidae</taxon>
        <taxon>Scophthalmus</taxon>
    </lineage>
</organism>
<name>A0A6A4TNP3_SCOMX</name>
<sequence length="135" mass="15132">MAPSQNGPDPSQMKTSDHICALSVIRAARHAVKLSDGTQSTGSIAARRKRPAFTFGLPFVPRSAFELASVQDVKEKQSVISWNKNMQRESSMKQFAHETDRDVILFKRSVVDMLHILDCLNFATHCYTGSAYRFL</sequence>